<organism evidence="2 3">
    <name type="scientific">Botryobasidium botryosum (strain FD-172 SS1)</name>
    <dbReference type="NCBI Taxonomy" id="930990"/>
    <lineage>
        <taxon>Eukaryota</taxon>
        <taxon>Fungi</taxon>
        <taxon>Dikarya</taxon>
        <taxon>Basidiomycota</taxon>
        <taxon>Agaricomycotina</taxon>
        <taxon>Agaricomycetes</taxon>
        <taxon>Cantharellales</taxon>
        <taxon>Botryobasidiaceae</taxon>
        <taxon>Botryobasidium</taxon>
    </lineage>
</organism>
<protein>
    <submittedName>
        <fullName evidence="2">Uncharacterized protein</fullName>
    </submittedName>
</protein>
<feature type="region of interest" description="Disordered" evidence="1">
    <location>
        <begin position="55"/>
        <end position="80"/>
    </location>
</feature>
<evidence type="ECO:0000313" key="2">
    <source>
        <dbReference type="EMBL" id="KDQ11688.1"/>
    </source>
</evidence>
<keyword evidence="3" id="KW-1185">Reference proteome</keyword>
<feature type="compositionally biased region" description="Polar residues" evidence="1">
    <location>
        <begin position="56"/>
        <end position="71"/>
    </location>
</feature>
<gene>
    <name evidence="2" type="ORF">BOTBODRAFT_35117</name>
</gene>
<evidence type="ECO:0000313" key="3">
    <source>
        <dbReference type="Proteomes" id="UP000027195"/>
    </source>
</evidence>
<accession>A0A067M7D3</accession>
<reference evidence="3" key="1">
    <citation type="journal article" date="2014" name="Proc. Natl. Acad. Sci. U.S.A.">
        <title>Extensive sampling of basidiomycete genomes demonstrates inadequacy of the white-rot/brown-rot paradigm for wood decay fungi.</title>
        <authorList>
            <person name="Riley R."/>
            <person name="Salamov A.A."/>
            <person name="Brown D.W."/>
            <person name="Nagy L.G."/>
            <person name="Floudas D."/>
            <person name="Held B.W."/>
            <person name="Levasseur A."/>
            <person name="Lombard V."/>
            <person name="Morin E."/>
            <person name="Otillar R."/>
            <person name="Lindquist E.A."/>
            <person name="Sun H."/>
            <person name="LaButti K.M."/>
            <person name="Schmutz J."/>
            <person name="Jabbour D."/>
            <person name="Luo H."/>
            <person name="Baker S.E."/>
            <person name="Pisabarro A.G."/>
            <person name="Walton J.D."/>
            <person name="Blanchette R.A."/>
            <person name="Henrissat B."/>
            <person name="Martin F."/>
            <person name="Cullen D."/>
            <person name="Hibbett D.S."/>
            <person name="Grigoriev I.V."/>
        </authorList>
    </citation>
    <scope>NUCLEOTIDE SEQUENCE [LARGE SCALE GENOMIC DNA]</scope>
    <source>
        <strain evidence="3">FD-172 SS1</strain>
    </source>
</reference>
<sequence length="128" mass="13715">MGRSRASRSPSTTNPPIKSIVNSRLERPCRVAIVPLIALATFRLQTAREPCIPLETKTSGGSIDSIGNSPPRSRLRPAPIGGQFSQGGVCRLIFNLVSSAGTDIRSFTINFIHPATVLSNPFAALKLF</sequence>
<dbReference type="AlphaFoldDB" id="A0A067M7D3"/>
<proteinExistence type="predicted"/>
<name>A0A067M7D3_BOTB1</name>
<dbReference type="HOGENOM" id="CLU_1959224_0_0_1"/>
<evidence type="ECO:0000256" key="1">
    <source>
        <dbReference type="SAM" id="MobiDB-lite"/>
    </source>
</evidence>
<dbReference type="Proteomes" id="UP000027195">
    <property type="component" value="Unassembled WGS sequence"/>
</dbReference>
<dbReference type="InParanoid" id="A0A067M7D3"/>
<dbReference type="EMBL" id="KL198056">
    <property type="protein sequence ID" value="KDQ11688.1"/>
    <property type="molecule type" value="Genomic_DNA"/>
</dbReference>